<dbReference type="SUPFAM" id="SSF55874">
    <property type="entry name" value="ATPase domain of HSP90 chaperone/DNA topoisomerase II/histidine kinase"/>
    <property type="match status" value="1"/>
</dbReference>
<dbReference type="Gene3D" id="3.30.565.10">
    <property type="entry name" value="Histidine kinase-like ATPase, C-terminal domain"/>
    <property type="match status" value="1"/>
</dbReference>
<keyword evidence="3" id="KW-0808">Transferase</keyword>
<feature type="transmembrane region" description="Helical" evidence="6">
    <location>
        <begin position="12"/>
        <end position="40"/>
    </location>
</feature>
<keyword evidence="2" id="KW-0597">Phosphoprotein</keyword>
<dbReference type="PANTHER" id="PTHR34220">
    <property type="entry name" value="SENSOR HISTIDINE KINASE YPDA"/>
    <property type="match status" value="1"/>
</dbReference>
<accession>A0A9D2NC44</accession>
<dbReference type="Pfam" id="PF00672">
    <property type="entry name" value="HAMP"/>
    <property type="match status" value="1"/>
</dbReference>
<comment type="subcellular location">
    <subcellularLocation>
        <location evidence="1">Membrane</location>
    </subcellularLocation>
</comment>
<evidence type="ECO:0000313" key="8">
    <source>
        <dbReference type="EMBL" id="HJC22323.1"/>
    </source>
</evidence>
<evidence type="ECO:0000313" key="9">
    <source>
        <dbReference type="Proteomes" id="UP000823891"/>
    </source>
</evidence>
<keyword evidence="6" id="KW-0812">Transmembrane</keyword>
<reference evidence="8" key="2">
    <citation type="submission" date="2021-04" db="EMBL/GenBank/DDBJ databases">
        <authorList>
            <person name="Gilroy R."/>
        </authorList>
    </citation>
    <scope>NUCLEOTIDE SEQUENCE</scope>
    <source>
        <strain evidence="8">USAMLcec2-132</strain>
    </source>
</reference>
<evidence type="ECO:0000259" key="7">
    <source>
        <dbReference type="PROSITE" id="PS50885"/>
    </source>
</evidence>
<dbReference type="InterPro" id="IPR036890">
    <property type="entry name" value="HATPase_C_sf"/>
</dbReference>
<comment type="caution">
    <text evidence="8">The sequence shown here is derived from an EMBL/GenBank/DDBJ whole genome shotgun (WGS) entry which is preliminary data.</text>
</comment>
<protein>
    <submittedName>
        <fullName evidence="8">Histidine kinase</fullName>
    </submittedName>
</protein>
<dbReference type="Gene3D" id="6.10.340.10">
    <property type="match status" value="1"/>
</dbReference>
<keyword evidence="6" id="KW-1133">Transmembrane helix</keyword>
<dbReference type="InterPro" id="IPR010559">
    <property type="entry name" value="Sig_transdc_His_kin_internal"/>
</dbReference>
<dbReference type="GO" id="GO:0000155">
    <property type="term" value="F:phosphorelay sensor kinase activity"/>
    <property type="evidence" value="ECO:0007669"/>
    <property type="project" value="InterPro"/>
</dbReference>
<dbReference type="InterPro" id="IPR003660">
    <property type="entry name" value="HAMP_dom"/>
</dbReference>
<evidence type="ECO:0000256" key="2">
    <source>
        <dbReference type="ARBA" id="ARBA00022553"/>
    </source>
</evidence>
<evidence type="ECO:0000256" key="1">
    <source>
        <dbReference type="ARBA" id="ARBA00004370"/>
    </source>
</evidence>
<reference evidence="8" key="1">
    <citation type="journal article" date="2021" name="PeerJ">
        <title>Extensive microbial diversity within the chicken gut microbiome revealed by metagenomics and culture.</title>
        <authorList>
            <person name="Gilroy R."/>
            <person name="Ravi A."/>
            <person name="Getino M."/>
            <person name="Pursley I."/>
            <person name="Horton D.L."/>
            <person name="Alikhan N.F."/>
            <person name="Baker D."/>
            <person name="Gharbi K."/>
            <person name="Hall N."/>
            <person name="Watson M."/>
            <person name="Adriaenssens E.M."/>
            <person name="Foster-Nyarko E."/>
            <person name="Jarju S."/>
            <person name="Secka A."/>
            <person name="Antonio M."/>
            <person name="Oren A."/>
            <person name="Chaudhuri R.R."/>
            <person name="La Ragione R."/>
            <person name="Hildebrand F."/>
            <person name="Pallen M.J."/>
        </authorList>
    </citation>
    <scope>NUCLEOTIDE SEQUENCE</scope>
    <source>
        <strain evidence="8">USAMLcec2-132</strain>
    </source>
</reference>
<dbReference type="EMBL" id="DWWS01000007">
    <property type="protein sequence ID" value="HJC22323.1"/>
    <property type="molecule type" value="Genomic_DNA"/>
</dbReference>
<feature type="domain" description="HAMP" evidence="7">
    <location>
        <begin position="301"/>
        <end position="354"/>
    </location>
</feature>
<feature type="transmembrane region" description="Helical" evidence="6">
    <location>
        <begin position="278"/>
        <end position="299"/>
    </location>
</feature>
<dbReference type="AlphaFoldDB" id="A0A9D2NC44"/>
<keyword evidence="5" id="KW-0175">Coiled coil</keyword>
<dbReference type="InterPro" id="IPR050640">
    <property type="entry name" value="Bact_2-comp_sensor_kinase"/>
</dbReference>
<dbReference type="Proteomes" id="UP000823891">
    <property type="component" value="Unassembled WGS sequence"/>
</dbReference>
<gene>
    <name evidence="8" type="ORF">H9761_01290</name>
</gene>
<evidence type="ECO:0000256" key="3">
    <source>
        <dbReference type="ARBA" id="ARBA00022679"/>
    </source>
</evidence>
<evidence type="ECO:0000256" key="5">
    <source>
        <dbReference type="SAM" id="Coils"/>
    </source>
</evidence>
<dbReference type="GO" id="GO:0016020">
    <property type="term" value="C:membrane"/>
    <property type="evidence" value="ECO:0007669"/>
    <property type="project" value="UniProtKB-SubCell"/>
</dbReference>
<organism evidence="8 9">
    <name type="scientific">Candidatus Eisenbergiella merdavium</name>
    <dbReference type="NCBI Taxonomy" id="2838551"/>
    <lineage>
        <taxon>Bacteria</taxon>
        <taxon>Bacillati</taxon>
        <taxon>Bacillota</taxon>
        <taxon>Clostridia</taxon>
        <taxon>Lachnospirales</taxon>
        <taxon>Lachnospiraceae</taxon>
        <taxon>Eisenbergiella</taxon>
    </lineage>
</organism>
<name>A0A9D2NC44_9FIRM</name>
<dbReference type="Pfam" id="PF02518">
    <property type="entry name" value="HATPase_c"/>
    <property type="match status" value="1"/>
</dbReference>
<keyword evidence="6" id="KW-0472">Membrane</keyword>
<dbReference type="PROSITE" id="PS50885">
    <property type="entry name" value="HAMP"/>
    <property type="match status" value="1"/>
</dbReference>
<dbReference type="InterPro" id="IPR003594">
    <property type="entry name" value="HATPase_dom"/>
</dbReference>
<evidence type="ECO:0000256" key="4">
    <source>
        <dbReference type="ARBA" id="ARBA00022777"/>
    </source>
</evidence>
<feature type="coiled-coil region" evidence="5">
    <location>
        <begin position="347"/>
        <end position="374"/>
    </location>
</feature>
<dbReference type="PANTHER" id="PTHR34220:SF7">
    <property type="entry name" value="SENSOR HISTIDINE KINASE YPDA"/>
    <property type="match status" value="1"/>
</dbReference>
<keyword evidence="4 8" id="KW-0418">Kinase</keyword>
<evidence type="ECO:0000256" key="6">
    <source>
        <dbReference type="SAM" id="Phobius"/>
    </source>
</evidence>
<proteinExistence type="predicted"/>
<dbReference type="Pfam" id="PF06580">
    <property type="entry name" value="His_kinase"/>
    <property type="match status" value="1"/>
</dbReference>
<sequence length="578" mass="66713">MKRAPSHKQWYLSRLIFFAALFGYSVVVLLLIVLNGFLIMNCQQHFVQVQQELVQDELHQVSNSLDILRTTVYEYWYEDENFARLGEYNQEKNMLSYRYELMEELSQRMSYGHHISGFFVFYTGREICAYVVDGSQILSEETGRLKDLLTAYHTANTPASRSFFFLSPDGRCNYAVIGYTKGNATLYGVYNMDTALSKIKAVLPEGTQILVSEEADAFGWNGSERESEALRMALKNTNLPFSYRKGLTLILGEKAGDSGIKVAVQIPLTFRAFFNVQIAAGFFLLAVSVLIFVMLFRFLRRQLLYPLRELNQTMEDIRRGGRYHFEEKRYSLRELDEINQTFDYMMKALEQQKMVAYEEALEKQKARIQYLQLQIKPHFYLNGLKTVNALAMLHDVNRLQEYLQRLSVHMRYMLSLEQEEVRLEKELLFTSNYVDLQREMTGRKIEYSVCQEGVIPDVLVPVLSVQTFVENSIKYAKLGNTDSALKISVEIFQLELEGTCWLDIIIRDNGPGYPEAVLSQIKSGFMPDGENVGINNIRRRCSFLYGESASFLFENRNGAKSEMIIPARRGSHECIAGR</sequence>